<dbReference type="HOGENOM" id="CLU_2762637_0_0_1"/>
<proteinExistence type="predicted"/>
<dbReference type="Gramene" id="KQL00349">
    <property type="protein sequence ID" value="KQL00349"/>
    <property type="gene ID" value="SETIT_014793mg"/>
</dbReference>
<evidence type="ECO:0000313" key="2">
    <source>
        <dbReference type="EnsemblPlants" id="KQL00349"/>
    </source>
</evidence>
<reference evidence="2" key="2">
    <citation type="submission" date="2018-08" db="UniProtKB">
        <authorList>
            <consortium name="EnsemblPlants"/>
        </authorList>
    </citation>
    <scope>IDENTIFICATION</scope>
    <source>
        <strain evidence="2">Yugu1</strain>
    </source>
</reference>
<protein>
    <submittedName>
        <fullName evidence="2">Uncharacterized protein</fullName>
    </submittedName>
</protein>
<sequence>MGANLQRHHRPQTRRRRWTSRMMSGSRSRASILSSGQVSSDDWHLQLQVMQQGAAVRFSYCHLLGLYMLD</sequence>
<reference evidence="3" key="1">
    <citation type="journal article" date="2012" name="Nat. Biotechnol.">
        <title>Reference genome sequence of the model plant Setaria.</title>
        <authorList>
            <person name="Bennetzen J.L."/>
            <person name="Schmutz J."/>
            <person name="Wang H."/>
            <person name="Percifield R."/>
            <person name="Hawkins J."/>
            <person name="Pontaroli A.C."/>
            <person name="Estep M."/>
            <person name="Feng L."/>
            <person name="Vaughn J.N."/>
            <person name="Grimwood J."/>
            <person name="Jenkins J."/>
            <person name="Barry K."/>
            <person name="Lindquist E."/>
            <person name="Hellsten U."/>
            <person name="Deshpande S."/>
            <person name="Wang X."/>
            <person name="Wu X."/>
            <person name="Mitros T."/>
            <person name="Triplett J."/>
            <person name="Yang X."/>
            <person name="Ye C.Y."/>
            <person name="Mauro-Herrera M."/>
            <person name="Wang L."/>
            <person name="Li P."/>
            <person name="Sharma M."/>
            <person name="Sharma R."/>
            <person name="Ronald P.C."/>
            <person name="Panaud O."/>
            <person name="Kellogg E.A."/>
            <person name="Brutnell T.P."/>
            <person name="Doust A.N."/>
            <person name="Tuskan G.A."/>
            <person name="Rokhsar D."/>
            <person name="Devos K.M."/>
        </authorList>
    </citation>
    <scope>NUCLEOTIDE SEQUENCE [LARGE SCALE GENOMIC DNA]</scope>
    <source>
        <strain evidence="3">cv. Yugu1</strain>
    </source>
</reference>
<name>K3YKM4_SETIT</name>
<evidence type="ECO:0000313" key="3">
    <source>
        <dbReference type="Proteomes" id="UP000004995"/>
    </source>
</evidence>
<organism evidence="2 3">
    <name type="scientific">Setaria italica</name>
    <name type="common">Foxtail millet</name>
    <name type="synonym">Panicum italicum</name>
    <dbReference type="NCBI Taxonomy" id="4555"/>
    <lineage>
        <taxon>Eukaryota</taxon>
        <taxon>Viridiplantae</taxon>
        <taxon>Streptophyta</taxon>
        <taxon>Embryophyta</taxon>
        <taxon>Tracheophyta</taxon>
        <taxon>Spermatophyta</taxon>
        <taxon>Magnoliopsida</taxon>
        <taxon>Liliopsida</taxon>
        <taxon>Poales</taxon>
        <taxon>Poaceae</taxon>
        <taxon>PACMAD clade</taxon>
        <taxon>Panicoideae</taxon>
        <taxon>Panicodae</taxon>
        <taxon>Paniceae</taxon>
        <taxon>Cenchrinae</taxon>
        <taxon>Setaria</taxon>
    </lineage>
</organism>
<dbReference type="Proteomes" id="UP000004995">
    <property type="component" value="Unassembled WGS sequence"/>
</dbReference>
<keyword evidence="3" id="KW-1185">Reference proteome</keyword>
<dbReference type="AlphaFoldDB" id="K3YKM4"/>
<feature type="compositionally biased region" description="Basic residues" evidence="1">
    <location>
        <begin position="1"/>
        <end position="19"/>
    </location>
</feature>
<feature type="compositionally biased region" description="Low complexity" evidence="1">
    <location>
        <begin position="20"/>
        <end position="31"/>
    </location>
</feature>
<accession>K3YKM4</accession>
<dbReference type="EMBL" id="AGNK02003498">
    <property type="status" value="NOT_ANNOTATED_CDS"/>
    <property type="molecule type" value="Genomic_DNA"/>
</dbReference>
<dbReference type="EnsemblPlants" id="KQL00349">
    <property type="protein sequence ID" value="KQL00349"/>
    <property type="gene ID" value="SETIT_014793mg"/>
</dbReference>
<dbReference type="InParanoid" id="K3YKM4"/>
<feature type="region of interest" description="Disordered" evidence="1">
    <location>
        <begin position="1"/>
        <end position="31"/>
    </location>
</feature>
<evidence type="ECO:0000256" key="1">
    <source>
        <dbReference type="SAM" id="MobiDB-lite"/>
    </source>
</evidence>